<evidence type="ECO:0000256" key="7">
    <source>
        <dbReference type="PIRSR" id="PIRSR001589-3"/>
    </source>
</evidence>
<dbReference type="PROSITE" id="PS51278">
    <property type="entry name" value="GATASE_TYPE_2"/>
    <property type="match status" value="1"/>
</dbReference>
<dbReference type="RefSeq" id="XP_040656458.1">
    <property type="nucleotide sequence ID" value="XM_040801425.1"/>
</dbReference>
<evidence type="ECO:0000313" key="10">
    <source>
        <dbReference type="EMBL" id="KYK57106.1"/>
    </source>
</evidence>
<dbReference type="GO" id="GO:0005829">
    <property type="term" value="C:cytosol"/>
    <property type="evidence" value="ECO:0007669"/>
    <property type="project" value="TreeGrafter"/>
</dbReference>
<dbReference type="GeneID" id="63716756"/>
<keyword evidence="2 5" id="KW-0547">Nucleotide-binding</keyword>
<reference evidence="10 11" key="1">
    <citation type="journal article" date="2016" name="Sci. Rep.">
        <title>Insights into Adaptations to a Near-Obligate Nematode Endoparasitic Lifestyle from the Finished Genome of Drechmeria coniospora.</title>
        <authorList>
            <person name="Zhang L."/>
            <person name="Zhou Z."/>
            <person name="Guo Q."/>
            <person name="Fokkens L."/>
            <person name="Miskei M."/>
            <person name="Pocsi I."/>
            <person name="Zhang W."/>
            <person name="Chen M."/>
            <person name="Wang L."/>
            <person name="Sun Y."/>
            <person name="Donzelli B.G."/>
            <person name="Gibson D.M."/>
            <person name="Nelson D.R."/>
            <person name="Luo J.G."/>
            <person name="Rep M."/>
            <person name="Liu H."/>
            <person name="Yang S."/>
            <person name="Wang J."/>
            <person name="Krasnoff S.B."/>
            <person name="Xu Y."/>
            <person name="Molnar I."/>
            <person name="Lin M."/>
        </authorList>
    </citation>
    <scope>NUCLEOTIDE SEQUENCE [LARGE SCALE GENOMIC DNA]</scope>
    <source>
        <strain evidence="10 11">ARSEF 6962</strain>
    </source>
</reference>
<dbReference type="InterPro" id="IPR014729">
    <property type="entry name" value="Rossmann-like_a/b/a_fold"/>
</dbReference>
<dbReference type="CDD" id="cd01991">
    <property type="entry name" value="Asn_synthase_B_C"/>
    <property type="match status" value="1"/>
</dbReference>
<sequence length="713" mass="79328">MCGFLASCPCPRLIQDESSNGDTNGDGSHNVQNLKGANEPWTRDELRRRLQDGIDAIRHRGPDGSGVWVSEDDQVGLAHCRLSINDLSPNGSQPLHSDDGQIHAVVNGEIYDQDRLRTDCTQHHGYRFSSASDSELVIALYKIHGAPGLFEHLRGEFAFVLFDDRDGCRRMIGGRDRFGIKPLVYTILGNRVLLAAEAKAFLAMGWQPEWDVRGISDCGWLVDDSTIFKNVKKLMPGHWMTVTEERGVEIHKYWDAEYPDKTKADSRSVEEMVLGVRERLVESIRLRLRADVPVGVYLSGGIDSSAVAGIVTELSRKEHVRLGSEAVTKVSCFSIQFGEESGYDETAIAQRTAEWLGVESYKLKVTEEMLAASFADASFHFEHHHFDLNAVAKFALSDFTQQHGVKVVLTGEGSDEHFCGYPSFAAEYLREADLAVPDSVLARDAALRDSLCEAAHVETHAVWRSQAESETAGLGDARGSSMPDGLLAWQPAKEVYARWVRDQHGGEWDSRRTLVAAHSEEVREKMRSRWHAGHSAMYLWNKSIMINVILACLGDRTEMAHSIEGRTPFLDHELVEYVNGLPPSVKLRYTPPRDEEAGGSALSSLSEKWILREAARPYITDELYGRKKVTFWAPTKWPKNGPLHGMFKKLLTRSAVEGLGFVDWAVIEAALDASFGDDADAASFRVLCYTGGWVTISQRFDVKKATIGSSAWA</sequence>
<evidence type="ECO:0000256" key="8">
    <source>
        <dbReference type="SAM" id="MobiDB-lite"/>
    </source>
</evidence>
<dbReference type="GO" id="GO:0004066">
    <property type="term" value="F:asparagine synthase (glutamine-hydrolyzing) activity"/>
    <property type="evidence" value="ECO:0007669"/>
    <property type="project" value="InterPro"/>
</dbReference>
<accession>A0A151GJ42</accession>
<dbReference type="CDD" id="cd00712">
    <property type="entry name" value="AsnB"/>
    <property type="match status" value="1"/>
</dbReference>
<dbReference type="InterPro" id="IPR033738">
    <property type="entry name" value="AsnB_N"/>
</dbReference>
<feature type="region of interest" description="Disordered" evidence="8">
    <location>
        <begin position="19"/>
        <end position="43"/>
    </location>
</feature>
<dbReference type="GO" id="GO:0006529">
    <property type="term" value="P:asparagine biosynthetic process"/>
    <property type="evidence" value="ECO:0007669"/>
    <property type="project" value="InterPro"/>
</dbReference>
<organism evidence="10 11">
    <name type="scientific">Drechmeria coniospora</name>
    <name type="common">Nematophagous fungus</name>
    <name type="synonym">Meria coniospora</name>
    <dbReference type="NCBI Taxonomy" id="98403"/>
    <lineage>
        <taxon>Eukaryota</taxon>
        <taxon>Fungi</taxon>
        <taxon>Dikarya</taxon>
        <taxon>Ascomycota</taxon>
        <taxon>Pezizomycotina</taxon>
        <taxon>Sordariomycetes</taxon>
        <taxon>Hypocreomycetidae</taxon>
        <taxon>Hypocreales</taxon>
        <taxon>Ophiocordycipitaceae</taxon>
        <taxon>Drechmeria</taxon>
    </lineage>
</organism>
<evidence type="ECO:0000256" key="1">
    <source>
        <dbReference type="ARBA" id="ARBA00005752"/>
    </source>
</evidence>
<feature type="compositionally biased region" description="Polar residues" evidence="8">
    <location>
        <begin position="19"/>
        <end position="35"/>
    </location>
</feature>
<dbReference type="SUPFAM" id="SSF52402">
    <property type="entry name" value="Adenine nucleotide alpha hydrolases-like"/>
    <property type="match status" value="1"/>
</dbReference>
<comment type="caution">
    <text evidence="10">The sequence shown here is derived from an EMBL/GenBank/DDBJ whole genome shotgun (WGS) entry which is preliminary data.</text>
</comment>
<protein>
    <submittedName>
        <fullName evidence="10">Asparagine synthetase</fullName>
    </submittedName>
</protein>
<name>A0A151GJ42_DRECN</name>
<dbReference type="InterPro" id="IPR017932">
    <property type="entry name" value="GATase_2_dom"/>
</dbReference>
<dbReference type="Proteomes" id="UP000076580">
    <property type="component" value="Chromosome 02"/>
</dbReference>
<dbReference type="PIRSF" id="PIRSF001589">
    <property type="entry name" value="Asn_synthetase_glu-h"/>
    <property type="match status" value="1"/>
</dbReference>
<dbReference type="Pfam" id="PF00733">
    <property type="entry name" value="Asn_synthase"/>
    <property type="match status" value="1"/>
</dbReference>
<evidence type="ECO:0000256" key="5">
    <source>
        <dbReference type="PIRNR" id="PIRNR001589"/>
    </source>
</evidence>
<dbReference type="AlphaFoldDB" id="A0A151GJ42"/>
<dbReference type="STRING" id="98403.A0A151GJ42"/>
<feature type="domain" description="Glutamine amidotransferase type-2" evidence="9">
    <location>
        <begin position="2"/>
        <end position="245"/>
    </location>
</feature>
<keyword evidence="3 5" id="KW-0067">ATP-binding</keyword>
<evidence type="ECO:0000256" key="4">
    <source>
        <dbReference type="ARBA" id="ARBA00022962"/>
    </source>
</evidence>
<dbReference type="InterPro" id="IPR006426">
    <property type="entry name" value="Asn_synth_AEB"/>
</dbReference>
<dbReference type="SUPFAM" id="SSF56235">
    <property type="entry name" value="N-terminal nucleophile aminohydrolases (Ntn hydrolases)"/>
    <property type="match status" value="1"/>
</dbReference>
<dbReference type="Pfam" id="PF13537">
    <property type="entry name" value="GATase_7"/>
    <property type="match status" value="1"/>
</dbReference>
<comment type="similarity">
    <text evidence="1">Belongs to the asparagine synthetase family.</text>
</comment>
<dbReference type="InterPro" id="IPR001962">
    <property type="entry name" value="Asn_synthase"/>
</dbReference>
<feature type="site" description="Important for beta-aspartyl-AMP intermediate formation" evidence="7">
    <location>
        <position position="412"/>
    </location>
</feature>
<dbReference type="NCBIfam" id="TIGR01536">
    <property type="entry name" value="asn_synth_AEB"/>
    <property type="match status" value="1"/>
</dbReference>
<feature type="binding site" evidence="6">
    <location>
        <position position="133"/>
    </location>
    <ligand>
        <name>L-glutamine</name>
        <dbReference type="ChEBI" id="CHEBI:58359"/>
    </ligand>
</feature>
<proteinExistence type="inferred from homology"/>
<evidence type="ECO:0000256" key="6">
    <source>
        <dbReference type="PIRSR" id="PIRSR001589-2"/>
    </source>
</evidence>
<dbReference type="GO" id="GO:0005524">
    <property type="term" value="F:ATP binding"/>
    <property type="evidence" value="ECO:0007669"/>
    <property type="project" value="UniProtKB-KW"/>
</dbReference>
<evidence type="ECO:0000256" key="3">
    <source>
        <dbReference type="ARBA" id="ARBA00022840"/>
    </source>
</evidence>
<dbReference type="PANTHER" id="PTHR43284">
    <property type="entry name" value="ASPARAGINE SYNTHETASE (GLUTAMINE-HYDROLYZING)"/>
    <property type="match status" value="1"/>
</dbReference>
<dbReference type="InterPro" id="IPR029055">
    <property type="entry name" value="Ntn_hydrolases_N"/>
</dbReference>
<dbReference type="PANTHER" id="PTHR43284:SF1">
    <property type="entry name" value="ASPARAGINE SYNTHETASE"/>
    <property type="match status" value="1"/>
</dbReference>
<dbReference type="EMBL" id="LAYC01000002">
    <property type="protein sequence ID" value="KYK57106.1"/>
    <property type="molecule type" value="Genomic_DNA"/>
</dbReference>
<keyword evidence="11" id="KW-1185">Reference proteome</keyword>
<evidence type="ECO:0000313" key="11">
    <source>
        <dbReference type="Proteomes" id="UP000076580"/>
    </source>
</evidence>
<dbReference type="InterPro" id="IPR051786">
    <property type="entry name" value="ASN_synthetase/amidase"/>
</dbReference>
<dbReference type="FunCoup" id="A0A151GJ42">
    <property type="interactions" value="518"/>
</dbReference>
<dbReference type="Gene3D" id="3.40.50.620">
    <property type="entry name" value="HUPs"/>
    <property type="match status" value="1"/>
</dbReference>
<dbReference type="InParanoid" id="A0A151GJ42"/>
<evidence type="ECO:0000256" key="2">
    <source>
        <dbReference type="ARBA" id="ARBA00022741"/>
    </source>
</evidence>
<evidence type="ECO:0000259" key="9">
    <source>
        <dbReference type="PROSITE" id="PS51278"/>
    </source>
</evidence>
<keyword evidence="4" id="KW-0315">Glutamine amidotransferase</keyword>
<gene>
    <name evidence="10" type="ORF">DCS_04113</name>
</gene>
<feature type="binding site" evidence="6">
    <location>
        <position position="335"/>
    </location>
    <ligand>
        <name>ATP</name>
        <dbReference type="ChEBI" id="CHEBI:30616"/>
    </ligand>
</feature>
<dbReference type="Gene3D" id="3.60.20.10">
    <property type="entry name" value="Glutamine Phosphoribosylpyrophosphate, subunit 1, domain 1"/>
    <property type="match status" value="1"/>
</dbReference>